<feature type="domain" description="Spore protein YkvP/CgeB glycosyl transferase-like" evidence="1">
    <location>
        <begin position="713"/>
        <end position="824"/>
    </location>
</feature>
<dbReference type="EC" id="2.4.-.-" evidence="2"/>
<dbReference type="RefSeq" id="WP_278018532.1">
    <property type="nucleotide sequence ID" value="NZ_JARRRY010000019.1"/>
</dbReference>
<reference evidence="2 3" key="1">
    <citation type="submission" date="2023-04" db="EMBL/GenBank/DDBJ databases">
        <title>Ectobacillus antri isolated from activated sludge.</title>
        <authorList>
            <person name="Yan P."/>
            <person name="Liu X."/>
        </authorList>
    </citation>
    <scope>NUCLEOTIDE SEQUENCE [LARGE SCALE GENOMIC DNA]</scope>
    <source>
        <strain evidence="2 3">C18H</strain>
    </source>
</reference>
<name>A0ABT6H890_9BACI</name>
<proteinExistence type="predicted"/>
<gene>
    <name evidence="2" type="ORF">P6P90_13240</name>
</gene>
<protein>
    <submittedName>
        <fullName evidence="2">Glycosyltransferase</fullName>
        <ecNumber evidence="2">2.4.-.-</ecNumber>
    </submittedName>
</protein>
<evidence type="ECO:0000259" key="1">
    <source>
        <dbReference type="Pfam" id="PF13524"/>
    </source>
</evidence>
<evidence type="ECO:0000313" key="2">
    <source>
        <dbReference type="EMBL" id="MDG5754924.1"/>
    </source>
</evidence>
<dbReference type="GO" id="GO:0016757">
    <property type="term" value="F:glycosyltransferase activity"/>
    <property type="evidence" value="ECO:0007669"/>
    <property type="project" value="UniProtKB-KW"/>
</dbReference>
<comment type="caution">
    <text evidence="2">The sequence shown here is derived from an EMBL/GenBank/DDBJ whole genome shotgun (WGS) entry which is preliminary data.</text>
</comment>
<dbReference type="InterPro" id="IPR055259">
    <property type="entry name" value="YkvP/CgeB_Glyco_trans-like"/>
</dbReference>
<dbReference type="Proteomes" id="UP001218246">
    <property type="component" value="Unassembled WGS sequence"/>
</dbReference>
<accession>A0ABT6H890</accession>
<dbReference type="Pfam" id="PF13524">
    <property type="entry name" value="Glyco_trans_1_2"/>
    <property type="match status" value="1"/>
</dbReference>
<dbReference type="EMBL" id="JARULN010000015">
    <property type="protein sequence ID" value="MDG5754924.1"/>
    <property type="molecule type" value="Genomic_DNA"/>
</dbReference>
<dbReference type="SUPFAM" id="SSF53756">
    <property type="entry name" value="UDP-Glycosyltransferase/glycogen phosphorylase"/>
    <property type="match status" value="1"/>
</dbReference>
<sequence>MKDYISVKLDEIQKKRRWLSTDYSLGEGTNLVKDAFHVINVGGFKHLTYTDWYIPNHKSLTFNRSNADFQVNLNKGDYLYVLHKEANPHFNQVGKHAIAVERKQFPVIFEGNQTGNVDIRLSLIFYTNGEKTEVKEILFNHKSFIVVPEGADYMRLAIRIAGQGSFYISNIVVGNIGYWLQNEFNEGNNEQSYYQQYIAITKDNLFDVSKDYQVIYYPQQNILQSKMSGKEFSYLACFENVGLQEAPKETVLHPKPKHYYEFYAGAEVTGDVKLSLLIMEYRYSRRGKIHQVPFHSRKVLQFSEETTHIKILLRVSGSGFALNMYLGFNEHPVQITNEVTFSLHSTDWFGANKAIQMTNHEDDLVAKVDVPQDKKMYVSYKEKNNSFGLLPEHHIISVRPQFIYEFLVRAEMEEGIELLAMLITYSKTEKVSVLNIKLNEPVIVQVPSHVTSFRFAFRIAGAGNFKIREVTIKEMEVVASDSTLHWDSHREPDVLGLVAPKSLEKLRMAVIFDEFTTASYKPECELITFTPDNWLEVLTEKRPDMLMVESAWNGNGGSWNKRVGYYGEENMKPLHDLLQWCNENDIPTVFWNKEDPVHFERFIDTAKRFDHIFTTDENMIPSYCEQAGHDRVYALPFAAQPVIHNPIKIVEERENKACFAGSYYRHHEDRSVDMDRVLDKAAEYGLEIFDRNYEKTKKGLMPNHRFPERFEPYIKGSLKYYEIDKAYKGYKVMINVNTVKYSPTMFSRRVFEGLACGTPVVSTYAQGIEEIFGDLVYISENEADIENAFRLLLRDEQAYRQKALLGIREVLSKHTYAHRLSDIVQKVGLQFKKAMPKVTVLAFAHSKEEFMHALEAFNNQAYENKELYVLIDKFEGYLDLFSQYNHASIKTFIRSYMHNYQNILEWIPTPYVAYFANHDYYGKYYLTDLMLSTTFTNSDFIGKYTYMAMQSGELTEIQAGAEYEFVASMAANRTVAKTDVFSKEPLAELLTSLEQGMDFSHYFKYGKTMYSSDKYNYISGAYHKAGRAQLEAMKDQIEI</sequence>
<keyword evidence="2" id="KW-0808">Transferase</keyword>
<evidence type="ECO:0000313" key="3">
    <source>
        <dbReference type="Proteomes" id="UP001218246"/>
    </source>
</evidence>
<organism evidence="2 3">
    <name type="scientific">Ectobacillus antri</name>
    <dbReference type="NCBI Taxonomy" id="2486280"/>
    <lineage>
        <taxon>Bacteria</taxon>
        <taxon>Bacillati</taxon>
        <taxon>Bacillota</taxon>
        <taxon>Bacilli</taxon>
        <taxon>Bacillales</taxon>
        <taxon>Bacillaceae</taxon>
        <taxon>Ectobacillus</taxon>
    </lineage>
</organism>
<keyword evidence="2" id="KW-0328">Glycosyltransferase</keyword>
<dbReference type="Gene3D" id="3.40.50.2000">
    <property type="entry name" value="Glycogen Phosphorylase B"/>
    <property type="match status" value="1"/>
</dbReference>
<keyword evidence="3" id="KW-1185">Reference proteome</keyword>